<feature type="region of interest" description="Disordered" evidence="1">
    <location>
        <begin position="1"/>
        <end position="33"/>
    </location>
</feature>
<protein>
    <submittedName>
        <fullName evidence="2">Uncharacterized protein</fullName>
    </submittedName>
</protein>
<dbReference type="AlphaFoldDB" id="A0A2N5U0W5"/>
<feature type="region of interest" description="Disordered" evidence="1">
    <location>
        <begin position="93"/>
        <end position="120"/>
    </location>
</feature>
<comment type="caution">
    <text evidence="2">The sequence shown here is derived from an EMBL/GenBank/DDBJ whole genome shotgun (WGS) entry which is preliminary data.</text>
</comment>
<evidence type="ECO:0000313" key="2">
    <source>
        <dbReference type="EMBL" id="PLW31391.1"/>
    </source>
</evidence>
<feature type="compositionally biased region" description="Polar residues" evidence="1">
    <location>
        <begin position="1"/>
        <end position="13"/>
    </location>
</feature>
<dbReference type="Proteomes" id="UP000235392">
    <property type="component" value="Unassembled WGS sequence"/>
</dbReference>
<proteinExistence type="predicted"/>
<sequence length="157" mass="16750">MNPATGGSSSNHAPPSGANASVPPRTQVPPVTPLAAHSWIAELMEGMIPEMARASNALASAMDPNNTGGDRADLLVPDALPEQARLTAEFTLHQARGARARTHETNGRKQEERRAIENNFPSRVMPVPLFQEFAMAPRASLPPALSPEQSILSSEIQ</sequence>
<evidence type="ECO:0000256" key="1">
    <source>
        <dbReference type="SAM" id="MobiDB-lite"/>
    </source>
</evidence>
<gene>
    <name evidence="2" type="ORF">PCASD_23952</name>
</gene>
<dbReference type="EMBL" id="PGCI01000270">
    <property type="protein sequence ID" value="PLW31391.1"/>
    <property type="molecule type" value="Genomic_DNA"/>
</dbReference>
<name>A0A2N5U0W5_9BASI</name>
<accession>A0A2N5U0W5</accession>
<organism evidence="2 3">
    <name type="scientific">Puccinia coronata f. sp. avenae</name>
    <dbReference type="NCBI Taxonomy" id="200324"/>
    <lineage>
        <taxon>Eukaryota</taxon>
        <taxon>Fungi</taxon>
        <taxon>Dikarya</taxon>
        <taxon>Basidiomycota</taxon>
        <taxon>Pucciniomycotina</taxon>
        <taxon>Pucciniomycetes</taxon>
        <taxon>Pucciniales</taxon>
        <taxon>Pucciniaceae</taxon>
        <taxon>Puccinia</taxon>
    </lineage>
</organism>
<reference evidence="2 3" key="1">
    <citation type="submission" date="2017-11" db="EMBL/GenBank/DDBJ databases">
        <title>De novo assembly and phasing of dikaryotic genomes from two isolates of Puccinia coronata f. sp. avenae, the causal agent of oat crown rust.</title>
        <authorList>
            <person name="Miller M.E."/>
            <person name="Zhang Y."/>
            <person name="Omidvar V."/>
            <person name="Sperschneider J."/>
            <person name="Schwessinger B."/>
            <person name="Raley C."/>
            <person name="Palmer J.M."/>
            <person name="Garnica D."/>
            <person name="Upadhyaya N."/>
            <person name="Rathjen J."/>
            <person name="Taylor J.M."/>
            <person name="Park R.F."/>
            <person name="Dodds P.N."/>
            <person name="Hirsch C.D."/>
            <person name="Kianian S.F."/>
            <person name="Figueroa M."/>
        </authorList>
    </citation>
    <scope>NUCLEOTIDE SEQUENCE [LARGE SCALE GENOMIC DNA]</scope>
    <source>
        <strain evidence="2">12SD80</strain>
    </source>
</reference>
<feature type="compositionally biased region" description="Basic and acidic residues" evidence="1">
    <location>
        <begin position="101"/>
        <end position="116"/>
    </location>
</feature>
<evidence type="ECO:0000313" key="3">
    <source>
        <dbReference type="Proteomes" id="UP000235392"/>
    </source>
</evidence>